<dbReference type="AlphaFoldDB" id="A0A5N3QTV7"/>
<dbReference type="InterPro" id="IPR001638">
    <property type="entry name" value="Solute-binding_3/MltF_N"/>
</dbReference>
<dbReference type="EMBL" id="VWSE01000010">
    <property type="protein sequence ID" value="KAB0285618.1"/>
    <property type="molecule type" value="Genomic_DNA"/>
</dbReference>
<gene>
    <name evidence="4" type="ORF">F2P58_24260</name>
</gene>
<protein>
    <submittedName>
        <fullName evidence="4">Amino acid ABC transporter substrate-binding protein</fullName>
    </submittedName>
</protein>
<dbReference type="SUPFAM" id="SSF53850">
    <property type="entry name" value="Periplasmic binding protein-like II"/>
    <property type="match status" value="1"/>
</dbReference>
<evidence type="ECO:0000256" key="1">
    <source>
        <dbReference type="ARBA" id="ARBA00010333"/>
    </source>
</evidence>
<comment type="similarity">
    <text evidence="1">Belongs to the bacterial solute-binding protein 3 family.</text>
</comment>
<evidence type="ECO:0000313" key="5">
    <source>
        <dbReference type="Proteomes" id="UP000326789"/>
    </source>
</evidence>
<evidence type="ECO:0000259" key="3">
    <source>
        <dbReference type="Pfam" id="PF00497"/>
    </source>
</evidence>
<dbReference type="PANTHER" id="PTHR35936">
    <property type="entry name" value="MEMBRANE-BOUND LYTIC MUREIN TRANSGLYCOSYLASE F"/>
    <property type="match status" value="1"/>
</dbReference>
<evidence type="ECO:0000313" key="4">
    <source>
        <dbReference type="EMBL" id="KAB0285618.1"/>
    </source>
</evidence>
<dbReference type="Pfam" id="PF00497">
    <property type="entry name" value="SBP_bac_3"/>
    <property type="match status" value="1"/>
</dbReference>
<sequence>MLGAYCKEITMMKIQLAIVSGLLMSHGTHATTLDVGLVDADRPPYFVRPNHHTSVSGMYIDILDEIGKQAGITFNYKFLPQKRIRAYMKIGLLDVEPGIDPQWRTNQGEVESTVYSDSLFESPEVLVYNPSKFPIPPSHEELMQHKSCTVLGFNSVQETKSKEYALTTEEQIIDLIKLQRCDWAIFPVDVINNDSSFGRLKYTEPVATYSLSIRLSKKHTPLLEPINEAIREMKQSGKLHAIIHSYTAGD</sequence>
<keyword evidence="2" id="KW-0732">Signal</keyword>
<comment type="caution">
    <text evidence="4">The sequence shown here is derived from an EMBL/GenBank/DDBJ whole genome shotgun (WGS) entry which is preliminary data.</text>
</comment>
<evidence type="ECO:0000256" key="2">
    <source>
        <dbReference type="ARBA" id="ARBA00022729"/>
    </source>
</evidence>
<dbReference type="PANTHER" id="PTHR35936:SF25">
    <property type="entry name" value="ABC TRANSPORTER SUBSTRATE-BINDING PROTEIN"/>
    <property type="match status" value="1"/>
</dbReference>
<reference evidence="4 5" key="1">
    <citation type="submission" date="2019-09" db="EMBL/GenBank/DDBJ databases">
        <title>Whole genome sequence of Vibrio fortis.</title>
        <authorList>
            <person name="Das S.K."/>
        </authorList>
    </citation>
    <scope>NUCLEOTIDE SEQUENCE [LARGE SCALE GENOMIC DNA]</scope>
    <source>
        <strain evidence="4 5">AN60</strain>
    </source>
</reference>
<name>A0A5N3QTV7_9VIBR</name>
<organism evidence="4 5">
    <name type="scientific">Vibrio fortis</name>
    <dbReference type="NCBI Taxonomy" id="212667"/>
    <lineage>
        <taxon>Bacteria</taxon>
        <taxon>Pseudomonadati</taxon>
        <taxon>Pseudomonadota</taxon>
        <taxon>Gammaproteobacteria</taxon>
        <taxon>Vibrionales</taxon>
        <taxon>Vibrionaceae</taxon>
        <taxon>Vibrio</taxon>
    </lineage>
</organism>
<dbReference type="Gene3D" id="3.40.190.10">
    <property type="entry name" value="Periplasmic binding protein-like II"/>
    <property type="match status" value="2"/>
</dbReference>
<dbReference type="Proteomes" id="UP000326789">
    <property type="component" value="Unassembled WGS sequence"/>
</dbReference>
<feature type="domain" description="Solute-binding protein family 3/N-terminal" evidence="3">
    <location>
        <begin position="38"/>
        <end position="246"/>
    </location>
</feature>
<accession>A0A5N3QTV7</accession>
<proteinExistence type="inferred from homology"/>